<dbReference type="Proteomes" id="UP001552527">
    <property type="component" value="Unassembled WGS sequence"/>
</dbReference>
<dbReference type="EMBL" id="JBFATE010000001">
    <property type="protein sequence ID" value="MEV5244433.1"/>
    <property type="molecule type" value="Genomic_DNA"/>
</dbReference>
<organism evidence="2 3">
    <name type="scientific">Streptomyces werraensis</name>
    <dbReference type="NCBI Taxonomy" id="68284"/>
    <lineage>
        <taxon>Bacteria</taxon>
        <taxon>Bacillati</taxon>
        <taxon>Actinomycetota</taxon>
        <taxon>Actinomycetes</taxon>
        <taxon>Kitasatosporales</taxon>
        <taxon>Streptomycetaceae</taxon>
        <taxon>Streptomyces</taxon>
    </lineage>
</organism>
<evidence type="ECO:0000313" key="3">
    <source>
        <dbReference type="Proteomes" id="UP001552527"/>
    </source>
</evidence>
<protein>
    <submittedName>
        <fullName evidence="2">Uncharacterized protein</fullName>
    </submittedName>
</protein>
<comment type="caution">
    <text evidence="2">The sequence shown here is derived from an EMBL/GenBank/DDBJ whole genome shotgun (WGS) entry which is preliminary data.</text>
</comment>
<evidence type="ECO:0000313" key="2">
    <source>
        <dbReference type="EMBL" id="MEV5244433.1"/>
    </source>
</evidence>
<evidence type="ECO:0000256" key="1">
    <source>
        <dbReference type="SAM" id="MobiDB-lite"/>
    </source>
</evidence>
<keyword evidence="3" id="KW-1185">Reference proteome</keyword>
<name>A0ABV3J8E5_9ACTN</name>
<accession>A0ABV3J8E5</accession>
<gene>
    <name evidence="2" type="ORF">AB0K95_03990</name>
</gene>
<feature type="compositionally biased region" description="Low complexity" evidence="1">
    <location>
        <begin position="181"/>
        <end position="190"/>
    </location>
</feature>
<feature type="region of interest" description="Disordered" evidence="1">
    <location>
        <begin position="163"/>
        <end position="190"/>
    </location>
</feature>
<reference evidence="2 3" key="1">
    <citation type="submission" date="2024-06" db="EMBL/GenBank/DDBJ databases">
        <title>The Natural Products Discovery Center: Release of the First 8490 Sequenced Strains for Exploring Actinobacteria Biosynthetic Diversity.</title>
        <authorList>
            <person name="Kalkreuter E."/>
            <person name="Kautsar S.A."/>
            <person name="Yang D."/>
            <person name="Bader C.D."/>
            <person name="Teijaro C.N."/>
            <person name="Fluegel L."/>
            <person name="Davis C.M."/>
            <person name="Simpson J.R."/>
            <person name="Lauterbach L."/>
            <person name="Steele A.D."/>
            <person name="Gui C."/>
            <person name="Meng S."/>
            <person name="Li G."/>
            <person name="Viehrig K."/>
            <person name="Ye F."/>
            <person name="Su P."/>
            <person name="Kiefer A.F."/>
            <person name="Nichols A."/>
            <person name="Cepeda A.J."/>
            <person name="Yan W."/>
            <person name="Fan B."/>
            <person name="Jiang Y."/>
            <person name="Adhikari A."/>
            <person name="Zheng C.-J."/>
            <person name="Schuster L."/>
            <person name="Cowan T.M."/>
            <person name="Smanski M.J."/>
            <person name="Chevrette M.G."/>
            <person name="De Carvalho L.P.S."/>
            <person name="Shen B."/>
        </authorList>
    </citation>
    <scope>NUCLEOTIDE SEQUENCE [LARGE SCALE GENOMIC DNA]</scope>
    <source>
        <strain evidence="2 3">NPDC052768</strain>
    </source>
</reference>
<dbReference type="RefSeq" id="WP_364018440.1">
    <property type="nucleotide sequence ID" value="NZ_JBFATD010000001.1"/>
</dbReference>
<proteinExistence type="predicted"/>
<sequence length="190" mass="20202">MPPLSLVEQAEQLRDLARQFEALHARVRDVSYTPGTDALRRISPLLLKVQDLTATIVVRLGALDGSAYASVAGSRASLECLASVVVASSLAGNDLASALYANPYEGAPFPGYPADDEAVRTARHAEAIPRMTGHLADAAHQLDLCATGCHYVATGITRDLAEAQEHAKPVQRTTGAPPRPSASRTRPVRR</sequence>